<dbReference type="InterPro" id="IPR002645">
    <property type="entry name" value="STAS_dom"/>
</dbReference>
<feature type="region of interest" description="Disordered" evidence="1">
    <location>
        <begin position="1"/>
        <end position="23"/>
    </location>
</feature>
<dbReference type="PROSITE" id="PS50801">
    <property type="entry name" value="STAS"/>
    <property type="match status" value="1"/>
</dbReference>
<name>A0ABU2NIL8_9PSEU</name>
<evidence type="ECO:0000259" key="2">
    <source>
        <dbReference type="PROSITE" id="PS50801"/>
    </source>
</evidence>
<keyword evidence="4" id="KW-1185">Reference proteome</keyword>
<dbReference type="SUPFAM" id="SSF52091">
    <property type="entry name" value="SpoIIaa-like"/>
    <property type="match status" value="1"/>
</dbReference>
<comment type="caution">
    <text evidence="3">The sequence shown here is derived from an EMBL/GenBank/DDBJ whole genome shotgun (WGS) entry which is preliminary data.</text>
</comment>
<evidence type="ECO:0000313" key="4">
    <source>
        <dbReference type="Proteomes" id="UP001183202"/>
    </source>
</evidence>
<dbReference type="RefSeq" id="WP_311560323.1">
    <property type="nucleotide sequence ID" value="NZ_JAVREJ010000046.1"/>
</dbReference>
<gene>
    <name evidence="3" type="ORF">RM445_30420</name>
</gene>
<evidence type="ECO:0000313" key="3">
    <source>
        <dbReference type="EMBL" id="MDT0353811.1"/>
    </source>
</evidence>
<dbReference type="Pfam" id="PF13466">
    <property type="entry name" value="STAS_2"/>
    <property type="match status" value="1"/>
</dbReference>
<accession>A0ABU2NIL8</accession>
<protein>
    <submittedName>
        <fullName evidence="3">STAS domain-containing protein</fullName>
    </submittedName>
</protein>
<evidence type="ECO:0000256" key="1">
    <source>
        <dbReference type="SAM" id="MobiDB-lite"/>
    </source>
</evidence>
<dbReference type="InterPro" id="IPR058548">
    <property type="entry name" value="MlaB-like_STAS"/>
</dbReference>
<dbReference type="Proteomes" id="UP001183202">
    <property type="component" value="Unassembled WGS sequence"/>
</dbReference>
<proteinExistence type="predicted"/>
<dbReference type="InterPro" id="IPR036513">
    <property type="entry name" value="STAS_dom_sf"/>
</dbReference>
<reference evidence="4" key="1">
    <citation type="submission" date="2023-07" db="EMBL/GenBank/DDBJ databases">
        <title>30 novel species of actinomycetes from the DSMZ collection.</title>
        <authorList>
            <person name="Nouioui I."/>
        </authorList>
    </citation>
    <scope>NUCLEOTIDE SEQUENCE [LARGE SCALE GENOMIC DNA]</scope>
    <source>
        <strain evidence="4">DSM 45834</strain>
    </source>
</reference>
<dbReference type="CDD" id="cd07043">
    <property type="entry name" value="STAS_anti-anti-sigma_factors"/>
    <property type="match status" value="1"/>
</dbReference>
<dbReference type="EMBL" id="JAVREJ010000046">
    <property type="protein sequence ID" value="MDT0353811.1"/>
    <property type="molecule type" value="Genomic_DNA"/>
</dbReference>
<organism evidence="3 4">
    <name type="scientific">Pseudonocardia charpentierae</name>
    <dbReference type="NCBI Taxonomy" id="3075545"/>
    <lineage>
        <taxon>Bacteria</taxon>
        <taxon>Bacillati</taxon>
        <taxon>Actinomycetota</taxon>
        <taxon>Actinomycetes</taxon>
        <taxon>Pseudonocardiales</taxon>
        <taxon>Pseudonocardiaceae</taxon>
        <taxon>Pseudonocardia</taxon>
    </lineage>
</organism>
<dbReference type="Gene3D" id="3.30.750.24">
    <property type="entry name" value="STAS domain"/>
    <property type="match status" value="1"/>
</dbReference>
<sequence>MLPTLRDQPAAPRHQGLLAASAGHRRTGMSTWARAALDRSEKLLTLCAPIDTDIASRAGSALTALTPEELHTAARPAELLQRARPDRDHGLGILVWADAVISATSRDTHEEIETTLARLCRDHRVSVLCVYDRGGERRRKRDGAGSEHLDLAVGRHLDGLQEQRLALHRTGDSLYVDGEIDMSNLDVFATALRALTDTPSPTVHIDMGGVTFLAAAGVRTLIRDTAPYRDRGADVEIYATPHITRILQLIDIHRLPRLHLICRGVSTNTI</sequence>
<feature type="domain" description="STAS" evidence="2">
    <location>
        <begin position="174"/>
        <end position="270"/>
    </location>
</feature>